<accession>A0ABN9VGZ2</accession>
<feature type="compositionally biased region" description="Basic residues" evidence="1">
    <location>
        <begin position="90"/>
        <end position="102"/>
    </location>
</feature>
<reference evidence="2" key="1">
    <citation type="submission" date="2023-10" db="EMBL/GenBank/DDBJ databases">
        <authorList>
            <person name="Chen Y."/>
            <person name="Shah S."/>
            <person name="Dougan E. K."/>
            <person name="Thang M."/>
            <person name="Chan C."/>
        </authorList>
    </citation>
    <scope>NUCLEOTIDE SEQUENCE [LARGE SCALE GENOMIC DNA]</scope>
</reference>
<proteinExistence type="predicted"/>
<evidence type="ECO:0000313" key="2">
    <source>
        <dbReference type="EMBL" id="CAK0871327.1"/>
    </source>
</evidence>
<feature type="compositionally biased region" description="Low complexity" evidence="1">
    <location>
        <begin position="80"/>
        <end position="89"/>
    </location>
</feature>
<evidence type="ECO:0000313" key="3">
    <source>
        <dbReference type="Proteomes" id="UP001189429"/>
    </source>
</evidence>
<dbReference type="Proteomes" id="UP001189429">
    <property type="component" value="Unassembled WGS sequence"/>
</dbReference>
<organism evidence="2 3">
    <name type="scientific">Prorocentrum cordatum</name>
    <dbReference type="NCBI Taxonomy" id="2364126"/>
    <lineage>
        <taxon>Eukaryota</taxon>
        <taxon>Sar</taxon>
        <taxon>Alveolata</taxon>
        <taxon>Dinophyceae</taxon>
        <taxon>Prorocentrales</taxon>
        <taxon>Prorocentraceae</taxon>
        <taxon>Prorocentrum</taxon>
    </lineage>
</organism>
<dbReference type="EMBL" id="CAUYUJ010017059">
    <property type="protein sequence ID" value="CAK0871327.1"/>
    <property type="molecule type" value="Genomic_DNA"/>
</dbReference>
<feature type="region of interest" description="Disordered" evidence="1">
    <location>
        <begin position="1"/>
        <end position="21"/>
    </location>
</feature>
<sequence>MRRESQGSAASAGNEGDLRLNLAPQLVRRAVQLCRELSDPAAVVAAAPGGGRDGPPDGEGLAAEQHRDAPRFTALRRIRTSPAGAASARPRGRPRGRGRRAATARWRGATRAAWPRHRRSA</sequence>
<gene>
    <name evidence="2" type="ORF">PCOR1329_LOCUS57191</name>
</gene>
<name>A0ABN9VGZ2_9DINO</name>
<feature type="compositionally biased region" description="Low complexity" evidence="1">
    <location>
        <begin position="103"/>
        <end position="113"/>
    </location>
</feature>
<protein>
    <submittedName>
        <fullName evidence="2">Uncharacterized protein</fullName>
    </submittedName>
</protein>
<feature type="compositionally biased region" description="Polar residues" evidence="1">
    <location>
        <begin position="1"/>
        <end position="11"/>
    </location>
</feature>
<feature type="region of interest" description="Disordered" evidence="1">
    <location>
        <begin position="78"/>
        <end position="121"/>
    </location>
</feature>
<keyword evidence="3" id="KW-1185">Reference proteome</keyword>
<evidence type="ECO:0000256" key="1">
    <source>
        <dbReference type="SAM" id="MobiDB-lite"/>
    </source>
</evidence>
<feature type="region of interest" description="Disordered" evidence="1">
    <location>
        <begin position="45"/>
        <end position="64"/>
    </location>
</feature>
<comment type="caution">
    <text evidence="2">The sequence shown here is derived from an EMBL/GenBank/DDBJ whole genome shotgun (WGS) entry which is preliminary data.</text>
</comment>